<dbReference type="GO" id="GO:0006862">
    <property type="term" value="P:nucleotide transport"/>
    <property type="evidence" value="ECO:0007669"/>
    <property type="project" value="InterPro"/>
</dbReference>
<evidence type="ECO:0000256" key="3">
    <source>
        <dbReference type="ARBA" id="ARBA00022448"/>
    </source>
</evidence>
<dbReference type="PROSITE" id="PS50920">
    <property type="entry name" value="SOLCAR"/>
    <property type="match status" value="3"/>
</dbReference>
<evidence type="ECO:0000256" key="8">
    <source>
        <dbReference type="PROSITE-ProRule" id="PRU00282"/>
    </source>
</evidence>
<dbReference type="Proteomes" id="UP000827889">
    <property type="component" value="Chromosome 6"/>
</dbReference>
<comment type="subcellular location">
    <subcellularLocation>
        <location evidence="1">Membrane</location>
        <topology evidence="1">Multi-pass membrane protein</topology>
    </subcellularLocation>
</comment>
<evidence type="ECO:0000256" key="9">
    <source>
        <dbReference type="RuleBase" id="RU000488"/>
    </source>
</evidence>
<keyword evidence="10" id="KW-1185">Reference proteome</keyword>
<dbReference type="GO" id="GO:0016020">
    <property type="term" value="C:membrane"/>
    <property type="evidence" value="ECO:0007669"/>
    <property type="project" value="UniProtKB-SubCell"/>
</dbReference>
<evidence type="ECO:0000256" key="2">
    <source>
        <dbReference type="ARBA" id="ARBA00006375"/>
    </source>
</evidence>
<dbReference type="InterPro" id="IPR044712">
    <property type="entry name" value="SLC25A32-like"/>
</dbReference>
<evidence type="ECO:0000313" key="10">
    <source>
        <dbReference type="Proteomes" id="UP000827889"/>
    </source>
</evidence>
<sequence length="329" mass="35485">MSGASQVAASGGSARDVFCNSVAGAAAGVFVAPFVHPLDVVRTRLQVDGVPSGHKGSVIITSLQTIIKKEGLKGLYRGLSPTILALIPNWAVYFMVYERLKGLVHSHVDNGDQVSTGTNMIAAVGAGAAQAITTNPLWVVRTRLQTQGIRPEVVPYGSVPSALIRIAREEGLRGLYRGTLPSLVGVSHVAIQIPAYEMIKCYIARKDDEAVDQPGPVNVIFATIVSKLAASIVTYPHEVVRSKLQEQGQGGRDRYAGVIDCVKKVYRHEGVPGFYRGFFTSLLRTIPSAVITFASYEGVRGFLLRALLPDEKLLQSHLALETPKELKRE</sequence>
<gene>
    <name evidence="11" type="primary">LOC115726409</name>
</gene>
<keyword evidence="5" id="KW-0677">Repeat</keyword>
<dbReference type="GO" id="GO:0055085">
    <property type="term" value="P:transmembrane transport"/>
    <property type="evidence" value="ECO:0007669"/>
    <property type="project" value="InterPro"/>
</dbReference>
<organism evidence="10 11">
    <name type="scientific">Rhodamnia argentea</name>
    <dbReference type="NCBI Taxonomy" id="178133"/>
    <lineage>
        <taxon>Eukaryota</taxon>
        <taxon>Viridiplantae</taxon>
        <taxon>Streptophyta</taxon>
        <taxon>Embryophyta</taxon>
        <taxon>Tracheophyta</taxon>
        <taxon>Spermatophyta</taxon>
        <taxon>Magnoliopsida</taxon>
        <taxon>eudicotyledons</taxon>
        <taxon>Gunneridae</taxon>
        <taxon>Pentapetalae</taxon>
        <taxon>rosids</taxon>
        <taxon>malvids</taxon>
        <taxon>Myrtales</taxon>
        <taxon>Myrtaceae</taxon>
        <taxon>Myrtoideae</taxon>
        <taxon>Myrteae</taxon>
        <taxon>Australasian group</taxon>
        <taxon>Rhodamnia</taxon>
    </lineage>
</organism>
<evidence type="ECO:0000256" key="6">
    <source>
        <dbReference type="ARBA" id="ARBA00022989"/>
    </source>
</evidence>
<name>A0A8B8MND8_9MYRT</name>
<dbReference type="AlphaFoldDB" id="A0A8B8MND8"/>
<keyword evidence="3 9" id="KW-0813">Transport</keyword>
<feature type="repeat" description="Solcar" evidence="8">
    <location>
        <begin position="114"/>
        <end position="202"/>
    </location>
</feature>
<feature type="repeat" description="Solcar" evidence="8">
    <location>
        <begin position="214"/>
        <end position="302"/>
    </location>
</feature>
<dbReference type="FunFam" id="1.50.40.10:FF:000075">
    <property type="entry name" value="Nicotinamide adenine dinucleotide transporter 2, mitochondrial"/>
    <property type="match status" value="1"/>
</dbReference>
<accession>A0A8B8MND8</accession>
<dbReference type="Pfam" id="PF00153">
    <property type="entry name" value="Mito_carr"/>
    <property type="match status" value="3"/>
</dbReference>
<evidence type="ECO:0000313" key="11">
    <source>
        <dbReference type="RefSeq" id="XP_030512110.1"/>
    </source>
</evidence>
<dbReference type="InterPro" id="IPR018108">
    <property type="entry name" value="MCP_transmembrane"/>
</dbReference>
<dbReference type="PANTHER" id="PTHR45683">
    <property type="entry name" value="MITOCHONDRIAL NICOTINAMIDE ADENINE DINUCLEOTIDE TRANSPORTER 1-RELATED-RELATED"/>
    <property type="match status" value="1"/>
</dbReference>
<dbReference type="Gene3D" id="1.50.40.10">
    <property type="entry name" value="Mitochondrial carrier domain"/>
    <property type="match status" value="2"/>
</dbReference>
<protein>
    <submittedName>
        <fullName evidence="11">Nicotinamide adenine dinucleotide transporter 1, chloroplastic-like isoform X3</fullName>
    </submittedName>
</protein>
<keyword evidence="6" id="KW-1133">Transmembrane helix</keyword>
<comment type="similarity">
    <text evidence="2 9">Belongs to the mitochondrial carrier (TC 2.A.29) family.</text>
</comment>
<dbReference type="InterPro" id="IPR023395">
    <property type="entry name" value="MCP_dom_sf"/>
</dbReference>
<reference evidence="11" key="1">
    <citation type="submission" date="2025-08" db="UniProtKB">
        <authorList>
            <consortium name="RefSeq"/>
        </authorList>
    </citation>
    <scope>IDENTIFICATION</scope>
    <source>
        <tissue evidence="11">Leaf</tissue>
    </source>
</reference>
<evidence type="ECO:0000256" key="1">
    <source>
        <dbReference type="ARBA" id="ARBA00004141"/>
    </source>
</evidence>
<keyword evidence="4 8" id="KW-0812">Transmembrane</keyword>
<proteinExistence type="inferred from homology"/>
<feature type="repeat" description="Solcar" evidence="8">
    <location>
        <begin position="15"/>
        <end position="103"/>
    </location>
</feature>
<evidence type="ECO:0000256" key="4">
    <source>
        <dbReference type="ARBA" id="ARBA00022692"/>
    </source>
</evidence>
<keyword evidence="7 8" id="KW-0472">Membrane</keyword>
<dbReference type="RefSeq" id="XP_030512110.1">
    <property type="nucleotide sequence ID" value="XM_030656250.2"/>
</dbReference>
<evidence type="ECO:0000256" key="5">
    <source>
        <dbReference type="ARBA" id="ARBA00022737"/>
    </source>
</evidence>
<dbReference type="SUPFAM" id="SSF103506">
    <property type="entry name" value="Mitochondrial carrier"/>
    <property type="match status" value="1"/>
</dbReference>
<evidence type="ECO:0000256" key="7">
    <source>
        <dbReference type="ARBA" id="ARBA00023136"/>
    </source>
</evidence>